<dbReference type="InterPro" id="IPR013324">
    <property type="entry name" value="RNA_pol_sigma_r3/r4-like"/>
</dbReference>
<dbReference type="RefSeq" id="WP_076374029.1">
    <property type="nucleotide sequence ID" value="NZ_FTMG01000007.1"/>
</dbReference>
<dbReference type="Gene3D" id="1.10.10.10">
    <property type="entry name" value="Winged helix-like DNA-binding domain superfamily/Winged helix DNA-binding domain"/>
    <property type="match status" value="1"/>
</dbReference>
<evidence type="ECO:0000313" key="9">
    <source>
        <dbReference type="Proteomes" id="UP000541583"/>
    </source>
</evidence>
<evidence type="ECO:0000256" key="3">
    <source>
        <dbReference type="ARBA" id="ARBA00023082"/>
    </source>
</evidence>
<dbReference type="InterPro" id="IPR039425">
    <property type="entry name" value="RNA_pol_sigma-70-like"/>
</dbReference>
<dbReference type="AlphaFoldDB" id="A0A1N7AJE6"/>
<keyword evidence="4" id="KW-0804">Transcription</keyword>
<dbReference type="OrthoDB" id="659569at2"/>
<sequence length="190" mass="22363">MPHYRAYSDKELACLLNDSDEAAFTEIYNRFYGMLYRHAYKSLPDPEAVKDVLQEVFVYLWNNRVNINPEDNLAAYLYTSVRNKVLNNFRHLKIKNDYITSFQNYLDTGKQPEADETIRIKQLIAIVEAEVAMLPPQMRLIFQMSRNNNFSHQEIADQLNISVLTVRKQVNNSLKILRLKLGSKFFLLFF</sequence>
<dbReference type="GO" id="GO:0006352">
    <property type="term" value="P:DNA-templated transcription initiation"/>
    <property type="evidence" value="ECO:0007669"/>
    <property type="project" value="InterPro"/>
</dbReference>
<evidence type="ECO:0000256" key="4">
    <source>
        <dbReference type="ARBA" id="ARBA00023163"/>
    </source>
</evidence>
<organism evidence="8 10">
    <name type="scientific">Mucilaginibacter lappiensis</name>
    <dbReference type="NCBI Taxonomy" id="354630"/>
    <lineage>
        <taxon>Bacteria</taxon>
        <taxon>Pseudomonadati</taxon>
        <taxon>Bacteroidota</taxon>
        <taxon>Sphingobacteriia</taxon>
        <taxon>Sphingobacteriales</taxon>
        <taxon>Sphingobacteriaceae</taxon>
        <taxon>Mucilaginibacter</taxon>
    </lineage>
</organism>
<proteinExistence type="inferred from homology"/>
<dbReference type="InterPro" id="IPR013249">
    <property type="entry name" value="RNA_pol_sigma70_r4_t2"/>
</dbReference>
<dbReference type="InterPro" id="IPR014284">
    <property type="entry name" value="RNA_pol_sigma-70_dom"/>
</dbReference>
<evidence type="ECO:0000313" key="8">
    <source>
        <dbReference type="EMBL" id="MBB6126992.1"/>
    </source>
</evidence>
<dbReference type="PANTHER" id="PTHR43133">
    <property type="entry name" value="RNA POLYMERASE ECF-TYPE SIGMA FACTO"/>
    <property type="match status" value="1"/>
</dbReference>
<dbReference type="Pfam" id="PF04542">
    <property type="entry name" value="Sigma70_r2"/>
    <property type="match status" value="1"/>
</dbReference>
<dbReference type="NCBIfam" id="TIGR02937">
    <property type="entry name" value="sigma70-ECF"/>
    <property type="match status" value="1"/>
</dbReference>
<feature type="domain" description="RNA polymerase sigma-70 region 2" evidence="5">
    <location>
        <begin position="27"/>
        <end position="91"/>
    </location>
</feature>
<protein>
    <submittedName>
        <fullName evidence="8">RNA polymerase sigma-70 factor (ECF subfamily)</fullName>
    </submittedName>
</protein>
<dbReference type="Proteomes" id="UP000548326">
    <property type="component" value="Unassembled WGS sequence"/>
</dbReference>
<dbReference type="Gene3D" id="1.10.1740.10">
    <property type="match status" value="1"/>
</dbReference>
<evidence type="ECO:0000256" key="1">
    <source>
        <dbReference type="ARBA" id="ARBA00010641"/>
    </source>
</evidence>
<keyword evidence="2" id="KW-0805">Transcription regulation</keyword>
<evidence type="ECO:0000313" key="7">
    <source>
        <dbReference type="EMBL" id="MBB6110496.1"/>
    </source>
</evidence>
<comment type="caution">
    <text evidence="8">The sequence shown here is derived from an EMBL/GenBank/DDBJ whole genome shotgun (WGS) entry which is preliminary data.</text>
</comment>
<name>A0A1N7AJE6_9SPHI</name>
<evidence type="ECO:0000313" key="10">
    <source>
        <dbReference type="Proteomes" id="UP000548326"/>
    </source>
</evidence>
<dbReference type="PANTHER" id="PTHR43133:SF46">
    <property type="entry name" value="RNA POLYMERASE SIGMA-70 FACTOR ECF SUBFAMILY"/>
    <property type="match status" value="1"/>
</dbReference>
<dbReference type="EMBL" id="JACHCA010000003">
    <property type="protein sequence ID" value="MBB6126992.1"/>
    <property type="molecule type" value="Genomic_DNA"/>
</dbReference>
<gene>
    <name evidence="8" type="ORF">HDF22_001098</name>
    <name evidence="7" type="ORF">HDF23_003255</name>
</gene>
<evidence type="ECO:0000259" key="6">
    <source>
        <dbReference type="Pfam" id="PF08281"/>
    </source>
</evidence>
<dbReference type="EMBL" id="JACHCB010000008">
    <property type="protein sequence ID" value="MBB6110496.1"/>
    <property type="molecule type" value="Genomic_DNA"/>
</dbReference>
<dbReference type="SUPFAM" id="SSF88946">
    <property type="entry name" value="Sigma2 domain of RNA polymerase sigma factors"/>
    <property type="match status" value="1"/>
</dbReference>
<dbReference type="InterPro" id="IPR007627">
    <property type="entry name" value="RNA_pol_sigma70_r2"/>
</dbReference>
<dbReference type="Pfam" id="PF08281">
    <property type="entry name" value="Sigma70_r4_2"/>
    <property type="match status" value="1"/>
</dbReference>
<comment type="similarity">
    <text evidence="1">Belongs to the sigma-70 factor family. ECF subfamily.</text>
</comment>
<dbReference type="InterPro" id="IPR013325">
    <property type="entry name" value="RNA_pol_sigma_r2"/>
</dbReference>
<dbReference type="STRING" id="354630.SAMN05421821_10716"/>
<accession>A0A1N7AJE6</accession>
<evidence type="ECO:0000259" key="5">
    <source>
        <dbReference type="Pfam" id="PF04542"/>
    </source>
</evidence>
<dbReference type="InterPro" id="IPR014327">
    <property type="entry name" value="RNA_pol_sigma70_bacteroid"/>
</dbReference>
<dbReference type="SUPFAM" id="SSF88659">
    <property type="entry name" value="Sigma3 and sigma4 domains of RNA polymerase sigma factors"/>
    <property type="match status" value="1"/>
</dbReference>
<keyword evidence="9" id="KW-1185">Reference proteome</keyword>
<dbReference type="Proteomes" id="UP000541583">
    <property type="component" value="Unassembled WGS sequence"/>
</dbReference>
<evidence type="ECO:0000256" key="2">
    <source>
        <dbReference type="ARBA" id="ARBA00023015"/>
    </source>
</evidence>
<dbReference type="InterPro" id="IPR036388">
    <property type="entry name" value="WH-like_DNA-bd_sf"/>
</dbReference>
<feature type="domain" description="RNA polymerase sigma factor 70 region 4 type 2" evidence="6">
    <location>
        <begin position="127"/>
        <end position="175"/>
    </location>
</feature>
<dbReference type="GO" id="GO:0003677">
    <property type="term" value="F:DNA binding"/>
    <property type="evidence" value="ECO:0007669"/>
    <property type="project" value="InterPro"/>
</dbReference>
<dbReference type="NCBIfam" id="TIGR02985">
    <property type="entry name" value="Sig70_bacteroi1"/>
    <property type="match status" value="1"/>
</dbReference>
<reference evidence="9 10" key="1">
    <citation type="submission" date="2020-08" db="EMBL/GenBank/DDBJ databases">
        <title>Genomic Encyclopedia of Type Strains, Phase IV (KMG-V): Genome sequencing to study the core and pangenomes of soil and plant-associated prokaryotes.</title>
        <authorList>
            <person name="Whitman W."/>
        </authorList>
    </citation>
    <scope>NUCLEOTIDE SEQUENCE [LARGE SCALE GENOMIC DNA]</scope>
    <source>
        <strain evidence="7 9">ANJLi2</strain>
        <strain evidence="8 10">MP601</strain>
    </source>
</reference>
<dbReference type="GO" id="GO:0016987">
    <property type="term" value="F:sigma factor activity"/>
    <property type="evidence" value="ECO:0007669"/>
    <property type="project" value="UniProtKB-KW"/>
</dbReference>
<keyword evidence="3" id="KW-0731">Sigma factor</keyword>